<sequence length="1066" mass="116649">MGATRGSERGGDKPKKHKDRGVKFNEKHTLKYGLSVCSRNAKTSVVESVMCKFCVAFGKESAADSTRKRRATANIKYFRQPFRADHYLSHLEINHKQKWAEYEQSSSPDKEKFFAAHIEEATMNSLAMAQQQLVNPQPGSVSAPGTGVGAVVPAVQRVGPVRLPASEIEKRVVEELVGDMFFNPSDEDGISKEQALDVFCRKEDTDNYDIIIKNQRLYDLAIKFVACGASFRLASRMVQCTKEETKMTYYGGCTEHRVAGYVRAVVASNLQKIALMMRASWAYAVASDAAIHQGTSYLDIRVRLWQNNGLQDFHLLTLPTFDKHPAPLIVEYLVKFFDIMDARWRSKLLGTTTNGGVNAGRNTGMTGSQQGLSARLATVVNKPAFYLIWCGVHQLELVVKNCVATFCQKSFYDELVSVLATLRQVQQPCNQEGSPSDFAAEAIPDVAIAFSTVRGFAEKLMVALKWLIEHRVAVIQRLQTAFPTSVPSASWWVCVAVAHRVMAEVAYFMKKLLCMESGPSLVNEQVQELCKLALIMADVVGARRDLWESQDPTEACAAGSFQLTFQNAQQFIQNEGGPLAIEMFDTLRGVERQHIAKSVAHFAVDLIAGVATIAQEGRHYCAEDVGVLVNPPTVLPIEVCEMGQDAFLKVLCEQEPRLRETFSDDEIKAIQNDYEEFTLAVSREPILSGVLKKHDRDTDVSFAWSCVNGRFRMLQEFFGGLASVVPDMSAGTLAADLTWLNWEKPDYRQTMIDFSLEGILHAKQKMKVELVDIHCLQSAASSTADGSMLGSTLATPDVDLASSSPAHSSAVSAAANLGLASIPLPGSAMGLPLGMQSSIIAPDIANLSGVSMAMSKTGGPASAAGSNGANTSDHSHGYMLVRCLSITGESGTVVAFVADLCYECGYGNLDLNTALWYTVVGGDPRISEISWHFTPCPDEQEKFCWKEGSNAQWFALQVPNSRDGIRSMEINGVEGKVIGVTSFYQVSPSEAIDLENVKVKITSNEGISSKATPKSSDYNNCPMTDDSTSPTTGTSGGTTTVITDTTGATTHYTAWQGYRRRRVKFY</sequence>
<dbReference type="Proteomes" id="UP001165083">
    <property type="component" value="Unassembled WGS sequence"/>
</dbReference>
<feature type="compositionally biased region" description="Polar residues" evidence="1">
    <location>
        <begin position="1008"/>
        <end position="1022"/>
    </location>
</feature>
<dbReference type="EMBL" id="BSXW01001828">
    <property type="protein sequence ID" value="GMF39385.1"/>
    <property type="molecule type" value="Genomic_DNA"/>
</dbReference>
<dbReference type="OrthoDB" id="160518at2759"/>
<feature type="compositionally biased region" description="Basic and acidic residues" evidence="1">
    <location>
        <begin position="1"/>
        <end position="13"/>
    </location>
</feature>
<dbReference type="SUPFAM" id="SSF50685">
    <property type="entry name" value="Barwin-like endoglucanases"/>
    <property type="match status" value="1"/>
</dbReference>
<organism evidence="2 3">
    <name type="scientific">Phytophthora lilii</name>
    <dbReference type="NCBI Taxonomy" id="2077276"/>
    <lineage>
        <taxon>Eukaryota</taxon>
        <taxon>Sar</taxon>
        <taxon>Stramenopiles</taxon>
        <taxon>Oomycota</taxon>
        <taxon>Peronosporomycetes</taxon>
        <taxon>Peronosporales</taxon>
        <taxon>Peronosporaceae</taxon>
        <taxon>Phytophthora</taxon>
    </lineage>
</organism>
<dbReference type="Gene3D" id="2.60.40.760">
    <property type="entry name" value="Expansin, cellulose-binding-like domain"/>
    <property type="match status" value="1"/>
</dbReference>
<dbReference type="PANTHER" id="PTHR37067">
    <property type="entry name" value="PX DOMAIN-CONTAINING PROTEIN"/>
    <property type="match status" value="1"/>
</dbReference>
<dbReference type="Gene3D" id="2.40.40.10">
    <property type="entry name" value="RlpA-like domain"/>
    <property type="match status" value="1"/>
</dbReference>
<keyword evidence="3" id="KW-1185">Reference proteome</keyword>
<feature type="compositionally biased region" description="Low complexity" evidence="1">
    <location>
        <begin position="1024"/>
        <end position="1042"/>
    </location>
</feature>
<protein>
    <submittedName>
        <fullName evidence="2">Unnamed protein product</fullName>
    </submittedName>
</protein>
<comment type="caution">
    <text evidence="2">The sequence shown here is derived from an EMBL/GenBank/DDBJ whole genome shotgun (WGS) entry which is preliminary data.</text>
</comment>
<proteinExistence type="predicted"/>
<dbReference type="AlphaFoldDB" id="A0A9W6XHK0"/>
<evidence type="ECO:0000256" key="1">
    <source>
        <dbReference type="SAM" id="MobiDB-lite"/>
    </source>
</evidence>
<dbReference type="PANTHER" id="PTHR37067:SF3">
    <property type="entry name" value="PX DOMAIN-CONTAINING PROTEIN"/>
    <property type="match status" value="1"/>
</dbReference>
<feature type="region of interest" description="Disordered" evidence="1">
    <location>
        <begin position="1"/>
        <end position="21"/>
    </location>
</feature>
<dbReference type="InterPro" id="IPR036749">
    <property type="entry name" value="Expansin_CBD_sf"/>
</dbReference>
<evidence type="ECO:0000313" key="2">
    <source>
        <dbReference type="EMBL" id="GMF39385.1"/>
    </source>
</evidence>
<evidence type="ECO:0000313" key="3">
    <source>
        <dbReference type="Proteomes" id="UP001165083"/>
    </source>
</evidence>
<reference evidence="2" key="1">
    <citation type="submission" date="2023-04" db="EMBL/GenBank/DDBJ databases">
        <title>Phytophthora lilii NBRC 32176.</title>
        <authorList>
            <person name="Ichikawa N."/>
            <person name="Sato H."/>
            <person name="Tonouchi N."/>
        </authorList>
    </citation>
    <scope>NUCLEOTIDE SEQUENCE</scope>
    <source>
        <strain evidence="2">NBRC 32176</strain>
    </source>
</reference>
<gene>
    <name evidence="2" type="ORF">Plil01_001630600</name>
</gene>
<dbReference type="InterPro" id="IPR036908">
    <property type="entry name" value="RlpA-like_sf"/>
</dbReference>
<accession>A0A9W6XHK0</accession>
<feature type="region of interest" description="Disordered" evidence="1">
    <location>
        <begin position="1008"/>
        <end position="1042"/>
    </location>
</feature>
<name>A0A9W6XHK0_9STRA</name>